<comment type="caution">
    <text evidence="9">The sequence shown here is derived from an EMBL/GenBank/DDBJ whole genome shotgun (WGS) entry which is preliminary data.</text>
</comment>
<feature type="transmembrane region" description="Helical" evidence="7">
    <location>
        <begin position="117"/>
        <end position="139"/>
    </location>
</feature>
<dbReference type="PATRIC" id="fig|1354253.4.peg.1597"/>
<reference evidence="9 10" key="1">
    <citation type="submission" date="2016-04" db="EMBL/GenBank/DDBJ databases">
        <title>ATOL: Assembling a taxonomically balanced genome-scale reconstruction of the evolutionary history of the Enterobacteriaceae.</title>
        <authorList>
            <person name="Plunkett G.III."/>
            <person name="Neeno-Eckwall E.C."/>
            <person name="Glasner J.D."/>
            <person name="Perna N.T."/>
        </authorList>
    </citation>
    <scope>NUCLEOTIDE SEQUENCE [LARGE SCALE GENOMIC DNA]</scope>
    <source>
        <strain evidence="9 10">ATCC 51604</strain>
    </source>
</reference>
<evidence type="ECO:0000313" key="10">
    <source>
        <dbReference type="Proteomes" id="UP000078504"/>
    </source>
</evidence>
<dbReference type="SUPFAM" id="SSF103473">
    <property type="entry name" value="MFS general substrate transporter"/>
    <property type="match status" value="1"/>
</dbReference>
<protein>
    <submittedName>
        <fullName evidence="9">Nitrate/nitrite transporter</fullName>
    </submittedName>
</protein>
<keyword evidence="2" id="KW-0813">Transport</keyword>
<feature type="transmembrane region" description="Helical" evidence="7">
    <location>
        <begin position="151"/>
        <end position="173"/>
    </location>
</feature>
<dbReference type="PANTHER" id="PTHR43791">
    <property type="entry name" value="PERMEASE-RELATED"/>
    <property type="match status" value="1"/>
</dbReference>
<evidence type="ECO:0000256" key="6">
    <source>
        <dbReference type="ARBA" id="ARBA00023136"/>
    </source>
</evidence>
<keyword evidence="5 7" id="KW-1133">Transmembrane helix</keyword>
<evidence type="ECO:0000313" key="9">
    <source>
        <dbReference type="EMBL" id="OAT22274.1"/>
    </source>
</evidence>
<dbReference type="InterPro" id="IPR020846">
    <property type="entry name" value="MFS_dom"/>
</dbReference>
<feature type="domain" description="Major facilitator superfamily (MFS) profile" evidence="8">
    <location>
        <begin position="26"/>
        <end position="438"/>
    </location>
</feature>
<dbReference type="GO" id="GO:0005886">
    <property type="term" value="C:plasma membrane"/>
    <property type="evidence" value="ECO:0007669"/>
    <property type="project" value="TreeGrafter"/>
</dbReference>
<dbReference type="EMBL" id="LXEP01000015">
    <property type="protein sequence ID" value="OAT22274.1"/>
    <property type="molecule type" value="Genomic_DNA"/>
</dbReference>
<dbReference type="PANTHER" id="PTHR43791:SF36">
    <property type="entry name" value="TRANSPORTER, PUTATIVE (AFU_ORTHOLOGUE AFUA_6G08340)-RELATED"/>
    <property type="match status" value="1"/>
</dbReference>
<dbReference type="Proteomes" id="UP000078504">
    <property type="component" value="Unassembled WGS sequence"/>
</dbReference>
<evidence type="ECO:0000256" key="2">
    <source>
        <dbReference type="ARBA" id="ARBA00022448"/>
    </source>
</evidence>
<feature type="transmembrane region" description="Helical" evidence="7">
    <location>
        <begin position="380"/>
        <end position="402"/>
    </location>
</feature>
<proteinExistence type="predicted"/>
<comment type="subcellular location">
    <subcellularLocation>
        <location evidence="1">Membrane</location>
        <topology evidence="1">Multi-pass membrane protein</topology>
    </subcellularLocation>
</comment>
<dbReference type="RefSeq" id="WP_064513789.1">
    <property type="nucleotide sequence ID" value="NZ_LXEP01000015.1"/>
</dbReference>
<evidence type="ECO:0000256" key="5">
    <source>
        <dbReference type="ARBA" id="ARBA00022989"/>
    </source>
</evidence>
<keyword evidence="6 7" id="KW-0472">Membrane</keyword>
<feature type="transmembrane region" description="Helical" evidence="7">
    <location>
        <begin position="185"/>
        <end position="207"/>
    </location>
</feature>
<sequence length="468" mass="51626">MSKTLDNKPTASTAESKVYSKITRRLIPFLILCYFFAYLDRVNVGFAKLHMQDALNFSDTVYGLGAGIFFIGYFLFEMPSNLLMQRFGPRFWIARIMATWAVLSAGMMFVTTPTQFYIVRFLLGVAEAGFFPGIVFYLTLWFPSWRSARTLGLFILVTPLSTIIGSPLSGLILKMFEGVGHLHNWQWLFLVEAIPSFLLAFVVLRYLDNDVKSAKWLSDAEKQVVINDLAKDAANRARANQGKVDSSVKGMLKNGYVWLLAVVFFSFNIGYYGINFWLPSIIKSSGVSDDFHIGLLAALPYVFGACFMVWNSRHSDLKQERRWHIAIPAMIGCVGLALSAYCSGSTFWMMAWICVAMSGTLALIPTYISLPGALLSGTAAAAGIAFVNSIGNLAGFFGPTVLGWLKDTTGRTDTGLYILAAFLLLCAPLILALPARLANPKKVIAVPEQSGEQLDAAQHINATINRNV</sequence>
<evidence type="ECO:0000256" key="3">
    <source>
        <dbReference type="ARBA" id="ARBA00022475"/>
    </source>
</evidence>
<organism evidence="9 10">
    <name type="scientific">Buttiauxella gaviniae ATCC 51604</name>
    <dbReference type="NCBI Taxonomy" id="1354253"/>
    <lineage>
        <taxon>Bacteria</taxon>
        <taxon>Pseudomonadati</taxon>
        <taxon>Pseudomonadota</taxon>
        <taxon>Gammaproteobacteria</taxon>
        <taxon>Enterobacterales</taxon>
        <taxon>Enterobacteriaceae</taxon>
        <taxon>Buttiauxella</taxon>
    </lineage>
</organism>
<keyword evidence="4 7" id="KW-0812">Transmembrane</keyword>
<feature type="transmembrane region" description="Helical" evidence="7">
    <location>
        <begin position="256"/>
        <end position="279"/>
    </location>
</feature>
<evidence type="ECO:0000256" key="1">
    <source>
        <dbReference type="ARBA" id="ARBA00004141"/>
    </source>
</evidence>
<dbReference type="InterPro" id="IPR011701">
    <property type="entry name" value="MFS"/>
</dbReference>
<evidence type="ECO:0000259" key="8">
    <source>
        <dbReference type="PROSITE" id="PS50850"/>
    </source>
</evidence>
<evidence type="ECO:0000256" key="4">
    <source>
        <dbReference type="ARBA" id="ARBA00022692"/>
    </source>
</evidence>
<dbReference type="Pfam" id="PF07690">
    <property type="entry name" value="MFS_1"/>
    <property type="match status" value="1"/>
</dbReference>
<dbReference type="FunFam" id="1.20.1250.20:FF:000018">
    <property type="entry name" value="MFS transporter permease"/>
    <property type="match status" value="1"/>
</dbReference>
<feature type="transmembrane region" description="Helical" evidence="7">
    <location>
        <begin position="26"/>
        <end position="49"/>
    </location>
</feature>
<feature type="transmembrane region" description="Helical" evidence="7">
    <location>
        <begin position="92"/>
        <end position="111"/>
    </location>
</feature>
<dbReference type="GO" id="GO:0022857">
    <property type="term" value="F:transmembrane transporter activity"/>
    <property type="evidence" value="ECO:0007669"/>
    <property type="project" value="InterPro"/>
</dbReference>
<feature type="transmembrane region" description="Helical" evidence="7">
    <location>
        <begin position="347"/>
        <end position="368"/>
    </location>
</feature>
<feature type="transmembrane region" description="Helical" evidence="7">
    <location>
        <begin position="291"/>
        <end position="311"/>
    </location>
</feature>
<feature type="transmembrane region" description="Helical" evidence="7">
    <location>
        <begin position="414"/>
        <end position="433"/>
    </location>
</feature>
<evidence type="ECO:0000256" key="7">
    <source>
        <dbReference type="SAM" id="Phobius"/>
    </source>
</evidence>
<feature type="transmembrane region" description="Helical" evidence="7">
    <location>
        <begin position="323"/>
        <end position="341"/>
    </location>
</feature>
<dbReference type="AlphaFoldDB" id="A0A1B7I2B6"/>
<keyword evidence="3" id="KW-1003">Cell membrane</keyword>
<accession>A0A1B7I2B6</accession>
<dbReference type="Gene3D" id="1.20.1250.20">
    <property type="entry name" value="MFS general substrate transporter like domains"/>
    <property type="match status" value="2"/>
</dbReference>
<gene>
    <name evidence="9" type="ORF">M977_01566</name>
</gene>
<dbReference type="PROSITE" id="PS50850">
    <property type="entry name" value="MFS"/>
    <property type="match status" value="1"/>
</dbReference>
<name>A0A1B7I2B6_9ENTR</name>
<feature type="transmembrane region" description="Helical" evidence="7">
    <location>
        <begin position="61"/>
        <end position="80"/>
    </location>
</feature>
<dbReference type="InterPro" id="IPR036259">
    <property type="entry name" value="MFS_trans_sf"/>
</dbReference>
<dbReference type="CDD" id="cd17319">
    <property type="entry name" value="MFS_ExuT_GudP_like"/>
    <property type="match status" value="1"/>
</dbReference>